<protein>
    <recommendedName>
        <fullName evidence="2">SbsA Ig-like domain-containing protein</fullName>
    </recommendedName>
</protein>
<gene>
    <name evidence="3" type="ORF">D0433_10670</name>
</gene>
<proteinExistence type="predicted"/>
<keyword evidence="1" id="KW-0732">Signal</keyword>
<feature type="domain" description="SbsA Ig-like" evidence="2">
    <location>
        <begin position="19"/>
        <end position="117"/>
    </location>
</feature>
<dbReference type="Gene3D" id="2.60.40.1220">
    <property type="match status" value="1"/>
</dbReference>
<reference evidence="3 4" key="1">
    <citation type="journal article" date="2011" name="ISME J.">
        <title>Community ecology of hot spring cyanobacterial mats: predominant populations and their functional potential.</title>
        <authorList>
            <person name="Klatt C.G."/>
            <person name="Wood J.M."/>
            <person name="Rusch D.B."/>
            <person name="Bateson M.M."/>
            <person name="Hamamura N."/>
            <person name="Heidelberg J.F."/>
            <person name="Grossman A.R."/>
            <person name="Bhaya D."/>
            <person name="Cohan F.M."/>
            <person name="Kuhl M."/>
            <person name="Bryant D.A."/>
            <person name="Ward D.M."/>
        </authorList>
    </citation>
    <scope>NUCLEOTIDE SEQUENCE [LARGE SCALE GENOMIC DNA]</scope>
    <source>
        <strain evidence="3">OS</strain>
    </source>
</reference>
<evidence type="ECO:0000256" key="1">
    <source>
        <dbReference type="ARBA" id="ARBA00022729"/>
    </source>
</evidence>
<evidence type="ECO:0000313" key="4">
    <source>
        <dbReference type="Proteomes" id="UP000266389"/>
    </source>
</evidence>
<dbReference type="EMBL" id="PHFL01000064">
    <property type="protein sequence ID" value="RFM23512.1"/>
    <property type="molecule type" value="Genomic_DNA"/>
</dbReference>
<dbReference type="GO" id="GO:0030246">
    <property type="term" value="F:carbohydrate binding"/>
    <property type="evidence" value="ECO:0007669"/>
    <property type="project" value="InterPro"/>
</dbReference>
<evidence type="ECO:0000313" key="3">
    <source>
        <dbReference type="EMBL" id="RFM23512.1"/>
    </source>
</evidence>
<dbReference type="Proteomes" id="UP000266389">
    <property type="component" value="Unassembled WGS sequence"/>
</dbReference>
<name>A0A395LYB4_9BACT</name>
<evidence type="ECO:0000259" key="2">
    <source>
        <dbReference type="Pfam" id="PF13205"/>
    </source>
</evidence>
<comment type="caution">
    <text evidence="3">The sequence shown here is derived from an EMBL/GenBank/DDBJ whole genome shotgun (WGS) entry which is preliminary data.</text>
</comment>
<dbReference type="AlphaFoldDB" id="A0A395LYB4"/>
<organism evidence="3 4">
    <name type="scientific">Candidatus Thermochlorobacter aerophilus</name>
    <dbReference type="NCBI Taxonomy" id="1868324"/>
    <lineage>
        <taxon>Bacteria</taxon>
        <taxon>Pseudomonadati</taxon>
        <taxon>Chlorobiota</taxon>
        <taxon>Chlorobiia</taxon>
        <taxon>Chlorobiales</taxon>
        <taxon>Candidatus Thermochlorobacteriaceae</taxon>
        <taxon>Candidatus Thermochlorobacter</taxon>
    </lineage>
</organism>
<sequence>MLLLSACATEVAPQGGPEDRTPPKIVNIYPDSGTLRFSDNRIRIEFNKFINVQSLRSALFFSPAIEDYEVYGAGRSAEIIIYDTLQPNRTYTYTLTNELKDTRGNALEKSYTFAFSTGNKIDSGFIAGRVFGRNNRPVKGALVLAYLLPDTNRLYADTLNPAYQKPDYLAQTDSAGRFQLNYLVEGQYRLIAINDKIANRRYDFAQEEFAVPFHPVRTGMTNVLMRFALEPDTTELELQVAEARHAHSVILRFNRDVAPDSLSAQQFVIFDSTAQAFVAVYDLYSQIEGRREQIVLVTDSLIEGHLYAVRAFDVKDRFGFSGDSLVAVFTGNSTPDTSTILWQPTFADSTKNLLELSAPSPKGRTLPLQFSGPISRSSLPQALVLELRIGKQYQPVDYQLFFIDATRAMLRPQRGFELGAWYRLTVNHGKLRSALNKPVRDTLIVRHFQIVSEEQFGTIEGTLTADSAGHVLLHAELLGTNVFYPILLTVQPDATGIAFTPFTLQELPEGRYFLSAFYPKNPNPSIYEAWDGGRPFPFRYAERFTVGFDSIRVRKRWTTTGARLRFSAIELPDGKAP</sequence>
<dbReference type="InterPro" id="IPR014755">
    <property type="entry name" value="Cu-Rt/internalin_Ig-like"/>
</dbReference>
<dbReference type="InterPro" id="IPR013784">
    <property type="entry name" value="Carb-bd-like_fold"/>
</dbReference>
<dbReference type="SUPFAM" id="SSF49452">
    <property type="entry name" value="Starch-binding domain-like"/>
    <property type="match status" value="1"/>
</dbReference>
<accession>A0A395LYB4</accession>
<dbReference type="Pfam" id="PF13205">
    <property type="entry name" value="Big_5"/>
    <property type="match status" value="1"/>
</dbReference>
<dbReference type="InterPro" id="IPR032812">
    <property type="entry name" value="SbsA_Ig"/>
</dbReference>